<comment type="caution">
    <text evidence="8">The sequence shown here is derived from an EMBL/GenBank/DDBJ whole genome shotgun (WGS) entry which is preliminary data.</text>
</comment>
<evidence type="ECO:0000256" key="3">
    <source>
        <dbReference type="ARBA" id="ARBA00022670"/>
    </source>
</evidence>
<feature type="region of interest" description="Disordered" evidence="7">
    <location>
        <begin position="495"/>
        <end position="516"/>
    </location>
</feature>
<dbReference type="Proteomes" id="UP000799776">
    <property type="component" value="Unassembled WGS sequence"/>
</dbReference>
<reference evidence="8" key="1">
    <citation type="journal article" date="2020" name="Stud. Mycol.">
        <title>101 Dothideomycetes genomes: a test case for predicting lifestyles and emergence of pathogens.</title>
        <authorList>
            <person name="Haridas S."/>
            <person name="Albert R."/>
            <person name="Binder M."/>
            <person name="Bloem J."/>
            <person name="Labutti K."/>
            <person name="Salamov A."/>
            <person name="Andreopoulos B."/>
            <person name="Baker S."/>
            <person name="Barry K."/>
            <person name="Bills G."/>
            <person name="Bluhm B."/>
            <person name="Cannon C."/>
            <person name="Castanera R."/>
            <person name="Culley D."/>
            <person name="Daum C."/>
            <person name="Ezra D."/>
            <person name="Gonzalez J."/>
            <person name="Henrissat B."/>
            <person name="Kuo A."/>
            <person name="Liang C."/>
            <person name="Lipzen A."/>
            <person name="Lutzoni F."/>
            <person name="Magnuson J."/>
            <person name="Mondo S."/>
            <person name="Nolan M."/>
            <person name="Ohm R."/>
            <person name="Pangilinan J."/>
            <person name="Park H.-J."/>
            <person name="Ramirez L."/>
            <person name="Alfaro M."/>
            <person name="Sun H."/>
            <person name="Tritt A."/>
            <person name="Yoshinaga Y."/>
            <person name="Zwiers L.-H."/>
            <person name="Turgeon B."/>
            <person name="Goodwin S."/>
            <person name="Spatafora J."/>
            <person name="Crous P."/>
            <person name="Grigoriev I."/>
        </authorList>
    </citation>
    <scope>NUCLEOTIDE SEQUENCE</scope>
    <source>
        <strain evidence="8">CBS 121410</strain>
    </source>
</reference>
<sequence>MRQRPQKRSVNTTSPYYTEKTAKFAVDGSALPNVTVDFPESYAGLLPVDGPGESDKELFFWFVPTENEDAKDEIVIWLNGGPGCSSLDGFFHENGPVTWMPGTYLPVVNTYSWSNLSNVVWIDQPVGTGYSLGTPNVTSEVDVAAQFLGFWRHFMDTFDLKGRKVYVTGESYAGMYVPYIADAMIAQNDSSYFNVNGIMIYDPSIGLDAITEEVPTLAFTKYNAPSFPFNDSFVDYITNKSAACGYDDFLNEGLTFPPKGHFGPPPGTDANGDITDDCDIFDDVFTAIFAINPCFDIYQVGQLCPLLWDTEGFPYSDFYLPPGYKTPYFDLAAVKTALHVPTNLTWEICSSDSVFVGPDGDTSPPSGLNGGPLARVAEATNNVIVGHGTLDMVLILNGTLLTLQNLTWNGAQGFSSPPTNPFYVPYHDDPNQASMAGAGVFGGWVKERGLTFVSVELSGHMVPEFQPSAGYRHFEVLLGRVANLSVVSGFTTQEDYPQPGGDLGKGGPVKGQAILA</sequence>
<name>A0A9P4I3U0_9PEZI</name>
<gene>
    <name evidence="8" type="ORF">K490DRAFT_32599</name>
</gene>
<accession>A0A9P4I3U0</accession>
<dbReference type="InterPro" id="IPR001563">
    <property type="entry name" value="Peptidase_S10"/>
</dbReference>
<comment type="similarity">
    <text evidence="1 6">Belongs to the peptidase S10 family.</text>
</comment>
<dbReference type="GO" id="GO:0004185">
    <property type="term" value="F:serine-type carboxypeptidase activity"/>
    <property type="evidence" value="ECO:0007669"/>
    <property type="project" value="UniProtKB-UniRule"/>
</dbReference>
<dbReference type="OrthoDB" id="443318at2759"/>
<organism evidence="8 9">
    <name type="scientific">Saccharata proteae CBS 121410</name>
    <dbReference type="NCBI Taxonomy" id="1314787"/>
    <lineage>
        <taxon>Eukaryota</taxon>
        <taxon>Fungi</taxon>
        <taxon>Dikarya</taxon>
        <taxon>Ascomycota</taxon>
        <taxon>Pezizomycotina</taxon>
        <taxon>Dothideomycetes</taxon>
        <taxon>Dothideomycetes incertae sedis</taxon>
        <taxon>Botryosphaeriales</taxon>
        <taxon>Saccharataceae</taxon>
        <taxon>Saccharata</taxon>
    </lineage>
</organism>
<dbReference type="PROSITE" id="PS00131">
    <property type="entry name" value="CARBOXYPEPT_SER_SER"/>
    <property type="match status" value="1"/>
</dbReference>
<dbReference type="GO" id="GO:0006508">
    <property type="term" value="P:proteolysis"/>
    <property type="evidence" value="ECO:0007669"/>
    <property type="project" value="UniProtKB-KW"/>
</dbReference>
<dbReference type="AlphaFoldDB" id="A0A9P4I3U0"/>
<keyword evidence="9" id="KW-1185">Reference proteome</keyword>
<dbReference type="PANTHER" id="PTHR11802">
    <property type="entry name" value="SERINE PROTEASE FAMILY S10 SERINE CARBOXYPEPTIDASE"/>
    <property type="match status" value="1"/>
</dbReference>
<dbReference type="EMBL" id="ML978711">
    <property type="protein sequence ID" value="KAF2091336.1"/>
    <property type="molecule type" value="Genomic_DNA"/>
</dbReference>
<evidence type="ECO:0000256" key="5">
    <source>
        <dbReference type="ARBA" id="ARBA00023180"/>
    </source>
</evidence>
<evidence type="ECO:0000256" key="2">
    <source>
        <dbReference type="ARBA" id="ARBA00022645"/>
    </source>
</evidence>
<proteinExistence type="inferred from homology"/>
<dbReference type="Gene3D" id="3.40.50.1820">
    <property type="entry name" value="alpha/beta hydrolase"/>
    <property type="match status" value="1"/>
</dbReference>
<dbReference type="SUPFAM" id="SSF53474">
    <property type="entry name" value="alpha/beta-Hydrolases"/>
    <property type="match status" value="1"/>
</dbReference>
<evidence type="ECO:0000313" key="9">
    <source>
        <dbReference type="Proteomes" id="UP000799776"/>
    </source>
</evidence>
<dbReference type="PRINTS" id="PR00724">
    <property type="entry name" value="CRBOXYPTASEC"/>
</dbReference>
<evidence type="ECO:0000256" key="7">
    <source>
        <dbReference type="SAM" id="MobiDB-lite"/>
    </source>
</evidence>
<dbReference type="EC" id="3.4.16.-" evidence="6"/>
<keyword evidence="3 6" id="KW-0645">Protease</keyword>
<protein>
    <recommendedName>
        <fullName evidence="6">Carboxypeptidase</fullName>
        <ecNumber evidence="6">3.4.16.-</ecNumber>
    </recommendedName>
</protein>
<dbReference type="InterPro" id="IPR029058">
    <property type="entry name" value="AB_hydrolase_fold"/>
</dbReference>
<keyword evidence="4 6" id="KW-0378">Hydrolase</keyword>
<keyword evidence="5" id="KW-0325">Glycoprotein</keyword>
<dbReference type="PANTHER" id="PTHR11802:SF479">
    <property type="entry name" value="CARBOXYPEPTIDASE"/>
    <property type="match status" value="1"/>
</dbReference>
<keyword evidence="2 6" id="KW-0121">Carboxypeptidase</keyword>
<dbReference type="InterPro" id="IPR033124">
    <property type="entry name" value="Ser_caboxypep_his_AS"/>
</dbReference>
<evidence type="ECO:0000256" key="6">
    <source>
        <dbReference type="RuleBase" id="RU361156"/>
    </source>
</evidence>
<dbReference type="PROSITE" id="PS00560">
    <property type="entry name" value="CARBOXYPEPT_SER_HIS"/>
    <property type="match status" value="1"/>
</dbReference>
<evidence type="ECO:0000313" key="8">
    <source>
        <dbReference type="EMBL" id="KAF2091336.1"/>
    </source>
</evidence>
<evidence type="ECO:0000256" key="1">
    <source>
        <dbReference type="ARBA" id="ARBA00009431"/>
    </source>
</evidence>
<dbReference type="InterPro" id="IPR018202">
    <property type="entry name" value="Ser_caboxypep_ser_AS"/>
</dbReference>
<dbReference type="Pfam" id="PF00450">
    <property type="entry name" value="Peptidase_S10"/>
    <property type="match status" value="1"/>
</dbReference>
<evidence type="ECO:0000256" key="4">
    <source>
        <dbReference type="ARBA" id="ARBA00022801"/>
    </source>
</evidence>